<evidence type="ECO:0000256" key="2">
    <source>
        <dbReference type="ARBA" id="ARBA00022692"/>
    </source>
</evidence>
<feature type="transmembrane region" description="Helical" evidence="9">
    <location>
        <begin position="216"/>
        <end position="236"/>
    </location>
</feature>
<evidence type="ECO:0000256" key="9">
    <source>
        <dbReference type="SAM" id="Phobius"/>
    </source>
</evidence>
<feature type="transmembrane region" description="Helical" evidence="9">
    <location>
        <begin position="401"/>
        <end position="423"/>
    </location>
</feature>
<sequence length="433" mass="49497">MPNLQKTFEILNDPQLVVRFQRICGVREVEVSKTKNGSTKSKPTQDGHTSPYNLRSRKSNSENGNYDKHLPDSDTGLTDKCSQEESDSGSQSVSDSEYEQRDKLYKVQIDHWSLYYLFSFGAALGNEVFYSTFLPYWFWNVDSFVIRRVLIIWCIMMYFGQCLKDVIRWPRPASPPVIRLEKRYELEYGMPSTHAIVGCAMPFTCFMLTIDRYEYSWTLGLLGSVTWTLLVCLSRLYLGMHSILDLLAGLGIVIVSLPALLPWLDTIDYFQIYHPYAPLVIIGLGLFGAICYPAMDRWSTARGDTTLIISVASGAAIGSWMNYQMGYITAADTPPPYLVITPDARWLGLMIMRMCIGSVVLVATRAIMKALTFHLVCYVFRVNKVDKESRQNIWIELAYKYLTYTMVSFNVVFLAPLVFRYLGIERITAFTEL</sequence>
<dbReference type="OrthoDB" id="301434at2759"/>
<dbReference type="SUPFAM" id="SSF48317">
    <property type="entry name" value="Acid phosphatase/Vanadium-dependent haloperoxidase"/>
    <property type="match status" value="1"/>
</dbReference>
<feature type="transmembrane region" description="Helical" evidence="9">
    <location>
        <begin position="188"/>
        <end position="210"/>
    </location>
</feature>
<dbReference type="AlphaFoldDB" id="A0A8J1XW61"/>
<dbReference type="InterPro" id="IPR036938">
    <property type="entry name" value="PAP2/HPO_sf"/>
</dbReference>
<dbReference type="InterPro" id="IPR000326">
    <property type="entry name" value="PAP2/HPO"/>
</dbReference>
<name>A0A8J1XW61_OWEFU</name>
<comment type="similarity">
    <text evidence="7">Belongs to the type 2 lipid phosphate phosphatase family.</text>
</comment>
<dbReference type="PANTHER" id="PTHR14969">
    <property type="entry name" value="SPHINGOSINE-1-PHOSPHATE PHOSPHOHYDROLASE"/>
    <property type="match status" value="1"/>
</dbReference>
<dbReference type="GO" id="GO:0005789">
    <property type="term" value="C:endoplasmic reticulum membrane"/>
    <property type="evidence" value="ECO:0007669"/>
    <property type="project" value="UniProtKB-SubCell"/>
</dbReference>
<dbReference type="GO" id="GO:0006670">
    <property type="term" value="P:sphingosine metabolic process"/>
    <property type="evidence" value="ECO:0007669"/>
    <property type="project" value="TreeGrafter"/>
</dbReference>
<feature type="transmembrane region" description="Helical" evidence="9">
    <location>
        <begin position="145"/>
        <end position="167"/>
    </location>
</feature>
<feature type="transmembrane region" description="Helical" evidence="9">
    <location>
        <begin position="307"/>
        <end position="330"/>
    </location>
</feature>
<evidence type="ECO:0000256" key="1">
    <source>
        <dbReference type="ARBA" id="ARBA00004477"/>
    </source>
</evidence>
<feature type="transmembrane region" description="Helical" evidence="9">
    <location>
        <begin position="276"/>
        <end position="295"/>
    </location>
</feature>
<reference evidence="10" key="1">
    <citation type="submission" date="2022-03" db="EMBL/GenBank/DDBJ databases">
        <authorList>
            <person name="Martin C."/>
        </authorList>
    </citation>
    <scope>NUCLEOTIDE SEQUENCE</scope>
</reference>
<dbReference type="CDD" id="cd03388">
    <property type="entry name" value="PAP2_SPPase1"/>
    <property type="match status" value="1"/>
</dbReference>
<comment type="subcellular location">
    <subcellularLocation>
        <location evidence="1">Endoplasmic reticulum membrane</location>
        <topology evidence="1">Multi-pass membrane protein</topology>
    </subcellularLocation>
</comment>
<dbReference type="Gene3D" id="1.20.144.10">
    <property type="entry name" value="Phosphatidic acid phosphatase type 2/haloperoxidase"/>
    <property type="match status" value="1"/>
</dbReference>
<dbReference type="EMBL" id="CAIIXF020000008">
    <property type="protein sequence ID" value="CAH1791114.1"/>
    <property type="molecule type" value="Genomic_DNA"/>
</dbReference>
<feature type="transmembrane region" description="Helical" evidence="9">
    <location>
        <begin position="350"/>
        <end position="380"/>
    </location>
</feature>
<proteinExistence type="inferred from homology"/>
<comment type="caution">
    <text evidence="10">The sequence shown here is derived from an EMBL/GenBank/DDBJ whole genome shotgun (WGS) entry which is preliminary data.</text>
</comment>
<evidence type="ECO:0000256" key="4">
    <source>
        <dbReference type="ARBA" id="ARBA00022824"/>
    </source>
</evidence>
<evidence type="ECO:0000256" key="8">
    <source>
        <dbReference type="SAM" id="MobiDB-lite"/>
    </source>
</evidence>
<dbReference type="GO" id="GO:0042392">
    <property type="term" value="F:sphingosine-1-phosphate phosphatase activity"/>
    <property type="evidence" value="ECO:0007669"/>
    <property type="project" value="TreeGrafter"/>
</dbReference>
<evidence type="ECO:0000256" key="3">
    <source>
        <dbReference type="ARBA" id="ARBA00022801"/>
    </source>
</evidence>
<gene>
    <name evidence="10" type="ORF">OFUS_LOCUS16236</name>
</gene>
<evidence type="ECO:0000313" key="10">
    <source>
        <dbReference type="EMBL" id="CAH1791114.1"/>
    </source>
</evidence>
<feature type="region of interest" description="Disordered" evidence="8">
    <location>
        <begin position="31"/>
        <end position="96"/>
    </location>
</feature>
<evidence type="ECO:0000313" key="11">
    <source>
        <dbReference type="Proteomes" id="UP000749559"/>
    </source>
</evidence>
<keyword evidence="3" id="KW-0378">Hydrolase</keyword>
<organism evidence="10 11">
    <name type="scientific">Owenia fusiformis</name>
    <name type="common">Polychaete worm</name>
    <dbReference type="NCBI Taxonomy" id="6347"/>
    <lineage>
        <taxon>Eukaryota</taxon>
        <taxon>Metazoa</taxon>
        <taxon>Spiralia</taxon>
        <taxon>Lophotrochozoa</taxon>
        <taxon>Annelida</taxon>
        <taxon>Polychaeta</taxon>
        <taxon>Sedentaria</taxon>
        <taxon>Canalipalpata</taxon>
        <taxon>Sabellida</taxon>
        <taxon>Oweniida</taxon>
        <taxon>Oweniidae</taxon>
        <taxon>Owenia</taxon>
    </lineage>
</organism>
<keyword evidence="6 9" id="KW-0472">Membrane</keyword>
<keyword evidence="5 9" id="KW-1133">Transmembrane helix</keyword>
<feature type="transmembrane region" description="Helical" evidence="9">
    <location>
        <begin position="243"/>
        <end position="264"/>
    </location>
</feature>
<evidence type="ECO:0000256" key="5">
    <source>
        <dbReference type="ARBA" id="ARBA00022989"/>
    </source>
</evidence>
<dbReference type="Proteomes" id="UP000749559">
    <property type="component" value="Unassembled WGS sequence"/>
</dbReference>
<keyword evidence="11" id="KW-1185">Reference proteome</keyword>
<evidence type="ECO:0000256" key="7">
    <source>
        <dbReference type="ARBA" id="ARBA00038324"/>
    </source>
</evidence>
<keyword evidence="4" id="KW-0256">Endoplasmic reticulum</keyword>
<feature type="transmembrane region" description="Helical" evidence="9">
    <location>
        <begin position="114"/>
        <end position="139"/>
    </location>
</feature>
<accession>A0A8J1XW61</accession>
<dbReference type="Pfam" id="PF01569">
    <property type="entry name" value="PAP2"/>
    <property type="match status" value="1"/>
</dbReference>
<feature type="compositionally biased region" description="Polar residues" evidence="8">
    <location>
        <begin position="34"/>
        <end position="53"/>
    </location>
</feature>
<dbReference type="SMART" id="SM00014">
    <property type="entry name" value="acidPPc"/>
    <property type="match status" value="1"/>
</dbReference>
<dbReference type="PANTHER" id="PTHR14969:SF28">
    <property type="entry name" value="DIHYDROSPHINGOSINE 1-PHOSPHATE PHOSPHATASE LCB3-RELATED"/>
    <property type="match status" value="1"/>
</dbReference>
<keyword evidence="2 9" id="KW-0812">Transmembrane</keyword>
<evidence type="ECO:0000256" key="6">
    <source>
        <dbReference type="ARBA" id="ARBA00023136"/>
    </source>
</evidence>
<protein>
    <submittedName>
        <fullName evidence="10">Uncharacterized protein</fullName>
    </submittedName>
</protein>